<feature type="domain" description="CS" evidence="4">
    <location>
        <begin position="1"/>
        <end position="89"/>
    </location>
</feature>
<evidence type="ECO:0000256" key="2">
    <source>
        <dbReference type="ARBA" id="ARBA00013750"/>
    </source>
</evidence>
<dbReference type="InterPro" id="IPR048696">
    <property type="entry name" value="SHQ1-like_CS"/>
</dbReference>
<dbReference type="RefSeq" id="XP_014246340.1">
    <property type="nucleotide sequence ID" value="XM_014390854.2"/>
</dbReference>
<sequence>MLTPNFNISQSKNQIILVIKAPMANPKDTELIVYDDNVVFYSSPYYLRLHLSGELKEIEETCGKYDADSGEFSFTLNKLNEGEEFKNLDLLGQLLIPSKKHKLRPEISLVEDESNNMSVESNDIENEDDVDDWYIDQEIFTEDVSGLPSYGFANKMCGKERELREEFNEILDLPDAAKVSPQDRKSLRIEIENNKFSEEHYLADLMEPGEQEQLMHFVPPWFDKENVSLHQEEKNYLKELGNRDYIMNSNETKVALLSLVDILFAYAYNYRTTQGEENNVESAWTVNKLSSTLSCFQSFQDITEVKTACVRRSLIFPLYRNWDLSMKVLGDTHAILLKGKRQILKCLIEIHKMFNQSEPRYLLNQLYITDYCIWLQKISEKKISHLALYFSQINLNKEEIGLDLIELESAAYSVKEEEEINYCANLLNRVELKQPVSSDDSEPDSTSSSEISSSSDSNSSSSSDED</sequence>
<protein>
    <recommendedName>
        <fullName evidence="2">Protein SHQ1 homolog</fullName>
    </recommendedName>
</protein>
<name>A0A8I6RJM0_CIMLE</name>
<keyword evidence="6" id="KW-1185">Reference proteome</keyword>
<feature type="compositionally biased region" description="Low complexity" evidence="3">
    <location>
        <begin position="444"/>
        <end position="466"/>
    </location>
</feature>
<dbReference type="RefSeq" id="XP_014246336.1">
    <property type="nucleotide sequence ID" value="XM_014390850.2"/>
</dbReference>
<dbReference type="KEGG" id="clec:106664829"/>
<dbReference type="PROSITE" id="PS51203">
    <property type="entry name" value="CS"/>
    <property type="match status" value="1"/>
</dbReference>
<dbReference type="PANTHER" id="PTHR12967">
    <property type="entry name" value="PROTEIN SHQ1 HOMOLOG"/>
    <property type="match status" value="1"/>
</dbReference>
<dbReference type="Pfam" id="PF21413">
    <property type="entry name" value="SHQ1-like_CS"/>
    <property type="match status" value="1"/>
</dbReference>
<comment type="similarity">
    <text evidence="1">Belongs to the SHQ1 family.</text>
</comment>
<dbReference type="PANTHER" id="PTHR12967:SF0">
    <property type="entry name" value="PROTEIN SHQ1 HOMOLOG"/>
    <property type="match status" value="1"/>
</dbReference>
<dbReference type="InterPro" id="IPR007009">
    <property type="entry name" value="Shq1_C"/>
</dbReference>
<proteinExistence type="inferred from homology"/>
<evidence type="ECO:0000313" key="5">
    <source>
        <dbReference type="EnsemblMetazoa" id="XP_014246336.1"/>
    </source>
</evidence>
<evidence type="ECO:0000259" key="4">
    <source>
        <dbReference type="PROSITE" id="PS51203"/>
    </source>
</evidence>
<evidence type="ECO:0000313" key="6">
    <source>
        <dbReference type="Proteomes" id="UP000494040"/>
    </source>
</evidence>
<dbReference type="GeneID" id="106664829"/>
<dbReference type="GO" id="GO:0051082">
    <property type="term" value="F:unfolded protein binding"/>
    <property type="evidence" value="ECO:0007669"/>
    <property type="project" value="TreeGrafter"/>
</dbReference>
<dbReference type="InterPro" id="IPR008978">
    <property type="entry name" value="HSP20-like_chaperone"/>
</dbReference>
<evidence type="ECO:0000256" key="1">
    <source>
        <dbReference type="ARBA" id="ARBA00005607"/>
    </source>
</evidence>
<feature type="region of interest" description="Disordered" evidence="3">
    <location>
        <begin position="434"/>
        <end position="466"/>
    </location>
</feature>
<dbReference type="Gene3D" id="2.60.40.790">
    <property type="match status" value="1"/>
</dbReference>
<dbReference type="InterPro" id="IPR039742">
    <property type="entry name" value="Shq1"/>
</dbReference>
<dbReference type="EnsemblMetazoa" id="XM_014390850.2">
    <property type="protein sequence ID" value="XP_014246336.1"/>
    <property type="gene ID" value="LOC106664829"/>
</dbReference>
<reference evidence="5" key="1">
    <citation type="submission" date="2022-01" db="UniProtKB">
        <authorList>
            <consortium name="EnsemblMetazoa"/>
        </authorList>
    </citation>
    <scope>IDENTIFICATION</scope>
</reference>
<dbReference type="OMA" id="HNIESAW"/>
<dbReference type="Proteomes" id="UP000494040">
    <property type="component" value="Unassembled WGS sequence"/>
</dbReference>
<dbReference type="GO" id="GO:0000493">
    <property type="term" value="P:box H/ACA snoRNP assembly"/>
    <property type="evidence" value="ECO:0007669"/>
    <property type="project" value="InterPro"/>
</dbReference>
<dbReference type="EnsemblMetazoa" id="XM_014390854.2">
    <property type="protein sequence ID" value="XP_014246340.1"/>
    <property type="gene ID" value="LOC106664829"/>
</dbReference>
<dbReference type="InterPro" id="IPR007052">
    <property type="entry name" value="CS_dom"/>
</dbReference>
<dbReference type="OrthoDB" id="73639at2759"/>
<dbReference type="AlphaFoldDB" id="A0A8I6RJM0"/>
<organism evidence="5 6">
    <name type="scientific">Cimex lectularius</name>
    <name type="common">Bed bug</name>
    <name type="synonym">Acanthia lectularia</name>
    <dbReference type="NCBI Taxonomy" id="79782"/>
    <lineage>
        <taxon>Eukaryota</taxon>
        <taxon>Metazoa</taxon>
        <taxon>Ecdysozoa</taxon>
        <taxon>Arthropoda</taxon>
        <taxon>Hexapoda</taxon>
        <taxon>Insecta</taxon>
        <taxon>Pterygota</taxon>
        <taxon>Neoptera</taxon>
        <taxon>Paraneoptera</taxon>
        <taxon>Hemiptera</taxon>
        <taxon>Heteroptera</taxon>
        <taxon>Panheteroptera</taxon>
        <taxon>Cimicomorpha</taxon>
        <taxon>Cimicidae</taxon>
        <taxon>Cimex</taxon>
    </lineage>
</organism>
<dbReference type="GO" id="GO:0005654">
    <property type="term" value="C:nucleoplasm"/>
    <property type="evidence" value="ECO:0007669"/>
    <property type="project" value="TreeGrafter"/>
</dbReference>
<accession>A0A8I6RJM0</accession>
<dbReference type="Pfam" id="PF04925">
    <property type="entry name" value="SHQ1"/>
    <property type="match status" value="1"/>
</dbReference>
<dbReference type="GO" id="GO:0005737">
    <property type="term" value="C:cytoplasm"/>
    <property type="evidence" value="ECO:0007669"/>
    <property type="project" value="TreeGrafter"/>
</dbReference>
<evidence type="ECO:0000256" key="3">
    <source>
        <dbReference type="SAM" id="MobiDB-lite"/>
    </source>
</evidence>